<keyword evidence="2" id="KW-1185">Reference proteome</keyword>
<organism evidence="1 2">
    <name type="scientific">Vararia minispora EC-137</name>
    <dbReference type="NCBI Taxonomy" id="1314806"/>
    <lineage>
        <taxon>Eukaryota</taxon>
        <taxon>Fungi</taxon>
        <taxon>Dikarya</taxon>
        <taxon>Basidiomycota</taxon>
        <taxon>Agaricomycotina</taxon>
        <taxon>Agaricomycetes</taxon>
        <taxon>Russulales</taxon>
        <taxon>Lachnocladiaceae</taxon>
        <taxon>Vararia</taxon>
    </lineage>
</organism>
<name>A0ACB8QQ11_9AGAM</name>
<proteinExistence type="predicted"/>
<reference evidence="1" key="1">
    <citation type="submission" date="2021-02" db="EMBL/GenBank/DDBJ databases">
        <authorList>
            <consortium name="DOE Joint Genome Institute"/>
            <person name="Ahrendt S."/>
            <person name="Looney B.P."/>
            <person name="Miyauchi S."/>
            <person name="Morin E."/>
            <person name="Drula E."/>
            <person name="Courty P.E."/>
            <person name="Chicoki N."/>
            <person name="Fauchery L."/>
            <person name="Kohler A."/>
            <person name="Kuo A."/>
            <person name="Labutti K."/>
            <person name="Pangilinan J."/>
            <person name="Lipzen A."/>
            <person name="Riley R."/>
            <person name="Andreopoulos W."/>
            <person name="He G."/>
            <person name="Johnson J."/>
            <person name="Barry K.W."/>
            <person name="Grigoriev I.V."/>
            <person name="Nagy L."/>
            <person name="Hibbett D."/>
            <person name="Henrissat B."/>
            <person name="Matheny P.B."/>
            <person name="Labbe J."/>
            <person name="Martin F."/>
        </authorList>
    </citation>
    <scope>NUCLEOTIDE SEQUENCE</scope>
    <source>
        <strain evidence="1">EC-137</strain>
    </source>
</reference>
<gene>
    <name evidence="1" type="ORF">K488DRAFT_84407</name>
</gene>
<dbReference type="Proteomes" id="UP000814128">
    <property type="component" value="Unassembled WGS sequence"/>
</dbReference>
<protein>
    <submittedName>
        <fullName evidence="1">Uncharacterized protein</fullName>
    </submittedName>
</protein>
<reference evidence="1" key="2">
    <citation type="journal article" date="2022" name="New Phytol.">
        <title>Evolutionary transition to the ectomycorrhizal habit in the genomes of a hyperdiverse lineage of mushroom-forming fungi.</title>
        <authorList>
            <person name="Looney B."/>
            <person name="Miyauchi S."/>
            <person name="Morin E."/>
            <person name="Drula E."/>
            <person name="Courty P.E."/>
            <person name="Kohler A."/>
            <person name="Kuo A."/>
            <person name="LaButti K."/>
            <person name="Pangilinan J."/>
            <person name="Lipzen A."/>
            <person name="Riley R."/>
            <person name="Andreopoulos W."/>
            <person name="He G."/>
            <person name="Johnson J."/>
            <person name="Nolan M."/>
            <person name="Tritt A."/>
            <person name="Barry K.W."/>
            <person name="Grigoriev I.V."/>
            <person name="Nagy L.G."/>
            <person name="Hibbett D."/>
            <person name="Henrissat B."/>
            <person name="Matheny P.B."/>
            <person name="Labbe J."/>
            <person name="Martin F.M."/>
        </authorList>
    </citation>
    <scope>NUCLEOTIDE SEQUENCE</scope>
    <source>
        <strain evidence="1">EC-137</strain>
    </source>
</reference>
<dbReference type="EMBL" id="MU273508">
    <property type="protein sequence ID" value="KAI0033964.1"/>
    <property type="molecule type" value="Genomic_DNA"/>
</dbReference>
<comment type="caution">
    <text evidence="1">The sequence shown here is derived from an EMBL/GenBank/DDBJ whole genome shotgun (WGS) entry which is preliminary data.</text>
</comment>
<accession>A0ACB8QQ11</accession>
<evidence type="ECO:0000313" key="1">
    <source>
        <dbReference type="EMBL" id="KAI0033964.1"/>
    </source>
</evidence>
<sequence>MHHAKAQAALRSGGRIRCSSTAAAVAEQADNAVPPSRPSPFKFKRLDVSSFGGIKIENLNKSDPAEKVGWRNNFAWNDSLLSSGSGSFAQRMLARRAGLPAAQDTPASVTFADRAQASSSEPGASQKANGPPQWVRSNRTQWGARDASRRSQTGHRDAQRRGVDGSRPVGKRSALAPRYESRTEVAPKLGVDAAPKPKLNLKERAEAAAAGTGLDLPSSLPRKMRESSVVPEAVTQELGASEPMRKRAGALDRLSVGLGTTDLGALFAEDAKVSETNVPEKKGVKVKTTARVGKAAGVAARKPGTVSLTPNEANKIRAAFKKLGGDYSTKIPKRALQAQLSYKRPLRYALGVLVYRADVSIGKRQRALGIIDKYTSMRVAKRTRKAA</sequence>
<evidence type="ECO:0000313" key="2">
    <source>
        <dbReference type="Proteomes" id="UP000814128"/>
    </source>
</evidence>